<keyword evidence="3" id="KW-0963">Cytoplasm</keyword>
<evidence type="ECO:0000256" key="2">
    <source>
        <dbReference type="ARBA" id="ARBA00019191"/>
    </source>
</evidence>
<evidence type="ECO:0000313" key="10">
    <source>
        <dbReference type="Proteomes" id="UP001143400"/>
    </source>
</evidence>
<proteinExistence type="inferred from homology"/>
<evidence type="ECO:0000256" key="8">
    <source>
        <dbReference type="ARBA" id="ARBA00031559"/>
    </source>
</evidence>
<dbReference type="GO" id="GO:0005829">
    <property type="term" value="C:cytosol"/>
    <property type="evidence" value="ECO:0007669"/>
    <property type="project" value="InterPro"/>
</dbReference>
<dbReference type="PRINTS" id="PR00706">
    <property type="entry name" value="PYROGLUPTASE"/>
</dbReference>
<evidence type="ECO:0000256" key="3">
    <source>
        <dbReference type="ARBA" id="ARBA00022490"/>
    </source>
</evidence>
<name>A0A9W6IRR5_9HYPH</name>
<comment type="caution">
    <text evidence="9">The sequence shown here is derived from an EMBL/GenBank/DDBJ whole genome shotgun (WGS) entry which is preliminary data.</text>
</comment>
<reference evidence="9" key="1">
    <citation type="journal article" date="2014" name="Int. J. Syst. Evol. Microbiol.">
        <title>Complete genome sequence of Corynebacterium casei LMG S-19264T (=DSM 44701T), isolated from a smear-ripened cheese.</title>
        <authorList>
            <consortium name="US DOE Joint Genome Institute (JGI-PGF)"/>
            <person name="Walter F."/>
            <person name="Albersmeier A."/>
            <person name="Kalinowski J."/>
            <person name="Ruckert C."/>
        </authorList>
    </citation>
    <scope>NUCLEOTIDE SEQUENCE</scope>
    <source>
        <strain evidence="9">VKM B-1606</strain>
    </source>
</reference>
<dbReference type="Pfam" id="PF01470">
    <property type="entry name" value="Peptidase_C15"/>
    <property type="match status" value="1"/>
</dbReference>
<dbReference type="InterPro" id="IPR036440">
    <property type="entry name" value="Peptidase_C15-like_sf"/>
</dbReference>
<dbReference type="InterPro" id="IPR016125">
    <property type="entry name" value="Peptidase_C15-like"/>
</dbReference>
<dbReference type="PANTHER" id="PTHR23402:SF1">
    <property type="entry name" value="PYROGLUTAMYL-PEPTIDASE I"/>
    <property type="match status" value="1"/>
</dbReference>
<dbReference type="GO" id="GO:0016920">
    <property type="term" value="F:pyroglutamyl-peptidase activity"/>
    <property type="evidence" value="ECO:0007669"/>
    <property type="project" value="InterPro"/>
</dbReference>
<evidence type="ECO:0000313" key="9">
    <source>
        <dbReference type="EMBL" id="GLK54364.1"/>
    </source>
</evidence>
<reference evidence="9" key="2">
    <citation type="submission" date="2023-01" db="EMBL/GenBank/DDBJ databases">
        <authorList>
            <person name="Sun Q."/>
            <person name="Evtushenko L."/>
        </authorList>
    </citation>
    <scope>NUCLEOTIDE SEQUENCE</scope>
    <source>
        <strain evidence="9">VKM B-1606</strain>
    </source>
</reference>
<keyword evidence="5" id="KW-0378">Hydrolase</keyword>
<evidence type="ECO:0000256" key="7">
    <source>
        <dbReference type="ARBA" id="ARBA00030836"/>
    </source>
</evidence>
<accession>A0A9W6IRR5</accession>
<evidence type="ECO:0000256" key="6">
    <source>
        <dbReference type="ARBA" id="ARBA00022807"/>
    </source>
</evidence>
<organism evidence="9 10">
    <name type="scientific">Methylopila capsulata</name>
    <dbReference type="NCBI Taxonomy" id="61654"/>
    <lineage>
        <taxon>Bacteria</taxon>
        <taxon>Pseudomonadati</taxon>
        <taxon>Pseudomonadota</taxon>
        <taxon>Alphaproteobacteria</taxon>
        <taxon>Hyphomicrobiales</taxon>
        <taxon>Methylopilaceae</taxon>
        <taxon>Methylopila</taxon>
    </lineage>
</organism>
<dbReference type="InterPro" id="IPR000816">
    <property type="entry name" value="Peptidase_C15"/>
</dbReference>
<evidence type="ECO:0000256" key="1">
    <source>
        <dbReference type="ARBA" id="ARBA00006641"/>
    </source>
</evidence>
<sequence length="248" mass="25962">METRSSATKGVGGRLCVIGGTMPTRRGLRYAGGMSLLITAFGAFDCGWNCSERLLDALEDEREALAALWGGPVAFVRFAVDTEAVAGRLRAALAAHRPTHLLLMGQAAGRAGLLFERIARNDRDLRAPDACGRCGALGPVDPAGPETRVATWPDLAGAVARLASEGLPVALSDDAGRHLCNQTLYLALGVEGLNAVFLHLPLLPEQAAEGLPAAQGGRPTLPLDDMRRAVRALLLHSRRSAAASAAES</sequence>
<dbReference type="Proteomes" id="UP001143400">
    <property type="component" value="Unassembled WGS sequence"/>
</dbReference>
<evidence type="ECO:0000256" key="4">
    <source>
        <dbReference type="ARBA" id="ARBA00022670"/>
    </source>
</evidence>
<dbReference type="Gene3D" id="3.40.630.20">
    <property type="entry name" value="Peptidase C15, pyroglutamyl peptidase I-like"/>
    <property type="match status" value="1"/>
</dbReference>
<keyword evidence="4" id="KW-0645">Protease</keyword>
<keyword evidence="6" id="KW-0788">Thiol protease</keyword>
<dbReference type="SUPFAM" id="SSF53182">
    <property type="entry name" value="Pyrrolidone carboxyl peptidase (pyroglutamate aminopeptidase)"/>
    <property type="match status" value="1"/>
</dbReference>
<comment type="similarity">
    <text evidence="1">Belongs to the peptidase C15 family.</text>
</comment>
<protein>
    <recommendedName>
        <fullName evidence="2">Pyrrolidone-carboxylate peptidase</fullName>
    </recommendedName>
    <alternativeName>
        <fullName evidence="7">5-oxoprolyl-peptidase</fullName>
    </alternativeName>
    <alternativeName>
        <fullName evidence="8">Pyroglutamyl-peptidase I</fullName>
    </alternativeName>
</protein>
<gene>
    <name evidence="9" type="ORF">GCM10008170_03830</name>
</gene>
<dbReference type="GO" id="GO:0006508">
    <property type="term" value="P:proteolysis"/>
    <property type="evidence" value="ECO:0007669"/>
    <property type="project" value="UniProtKB-KW"/>
</dbReference>
<dbReference type="PANTHER" id="PTHR23402">
    <property type="entry name" value="PROTEASE FAMILY C15 PYROGLUTAMYL-PEPTIDASE I-RELATED"/>
    <property type="match status" value="1"/>
</dbReference>
<dbReference type="AlphaFoldDB" id="A0A9W6IRR5"/>
<dbReference type="EMBL" id="BSFF01000001">
    <property type="protein sequence ID" value="GLK54364.1"/>
    <property type="molecule type" value="Genomic_DNA"/>
</dbReference>
<evidence type="ECO:0000256" key="5">
    <source>
        <dbReference type="ARBA" id="ARBA00022801"/>
    </source>
</evidence>